<dbReference type="GO" id="GO:0016757">
    <property type="term" value="F:glycosyltransferase activity"/>
    <property type="evidence" value="ECO:0007669"/>
    <property type="project" value="InterPro"/>
</dbReference>
<dbReference type="RefSeq" id="WP_101288972.1">
    <property type="nucleotide sequence ID" value="NZ_FOUQ01000012.1"/>
</dbReference>
<dbReference type="Gene3D" id="3.40.50.2000">
    <property type="entry name" value="Glycogen Phosphorylase B"/>
    <property type="match status" value="2"/>
</dbReference>
<reference evidence="2 3" key="1">
    <citation type="submission" date="2017-12" db="EMBL/GenBank/DDBJ databases">
        <title>Anaerobic carbon monoxide metabolism by Pleomorphomonas carboxyditropha sp. nov., a new mesophilic hydrogenogenic carboxidotroph.</title>
        <authorList>
            <person name="Esquivel-Elizondo S."/>
            <person name="Krajmalnik-Brown R."/>
        </authorList>
    </citation>
    <scope>NUCLEOTIDE SEQUENCE [LARGE SCALE GENOMIC DNA]</scope>
    <source>
        <strain evidence="2 3">R5-392</strain>
    </source>
</reference>
<dbReference type="AlphaFoldDB" id="A0A1I4VK16"/>
<name>A0A1I4VK16_9HYPH</name>
<dbReference type="SUPFAM" id="SSF53756">
    <property type="entry name" value="UDP-Glycosyltransferase/glycogen phosphorylase"/>
    <property type="match status" value="1"/>
</dbReference>
<dbReference type="Proteomes" id="UP000233491">
    <property type="component" value="Unassembled WGS sequence"/>
</dbReference>
<dbReference type="InterPro" id="IPR050194">
    <property type="entry name" value="Glycosyltransferase_grp1"/>
</dbReference>
<dbReference type="InterPro" id="IPR001296">
    <property type="entry name" value="Glyco_trans_1"/>
</dbReference>
<organism evidence="2 3">
    <name type="scientific">Pleomorphomonas diazotrophica</name>
    <dbReference type="NCBI Taxonomy" id="1166257"/>
    <lineage>
        <taxon>Bacteria</taxon>
        <taxon>Pseudomonadati</taxon>
        <taxon>Pseudomonadota</taxon>
        <taxon>Alphaproteobacteria</taxon>
        <taxon>Hyphomicrobiales</taxon>
        <taxon>Pleomorphomonadaceae</taxon>
        <taxon>Pleomorphomonas</taxon>
    </lineage>
</organism>
<keyword evidence="3" id="KW-1185">Reference proteome</keyword>
<dbReference type="Pfam" id="PF00534">
    <property type="entry name" value="Glycos_transf_1"/>
    <property type="match status" value="1"/>
</dbReference>
<comment type="caution">
    <text evidence="2">The sequence shown here is derived from an EMBL/GenBank/DDBJ whole genome shotgun (WGS) entry which is preliminary data.</text>
</comment>
<evidence type="ECO:0000313" key="3">
    <source>
        <dbReference type="Proteomes" id="UP000233491"/>
    </source>
</evidence>
<sequence length="353" mass="39118">MKVFLICNRQGVGGATLNAALICSEFSNSGIDTKIFFIQERDATFKPQPERQITLHRGTATTAGWAKAFFSFMRYVWREKPDAIIGFTPAANIFAGLSRCVSWSTRCIATQRNPSTEQSAAGALCDKLFGTIGVYKRNIAVSHAVKDSFFSYPVSYRRRISVVHNATPSLAYTEASKSHSRLRYELPEGYLILGCIARLHPQKNIGFAIELLTFMPNAFLLICGGGPEESKLKDMVARLQVGCRVKFVGEVHGVAITEFYRAIDVLLFPSHYEGFGRTLVEALSQGVPIVSNELPVAKEVAGDAAWFAPLEHSQWLAKIEQAVGDKDVQKRVQRSKLYSTEKMVKGYMEAISS</sequence>
<dbReference type="PANTHER" id="PTHR45947:SF3">
    <property type="entry name" value="SULFOQUINOVOSYL TRANSFERASE SQD2"/>
    <property type="match status" value="1"/>
</dbReference>
<evidence type="ECO:0000313" key="2">
    <source>
        <dbReference type="EMBL" id="PKR89664.1"/>
    </source>
</evidence>
<dbReference type="OrthoDB" id="9790710at2"/>
<dbReference type="EMBL" id="PJNW01000005">
    <property type="protein sequence ID" value="PKR89664.1"/>
    <property type="molecule type" value="Genomic_DNA"/>
</dbReference>
<protein>
    <recommendedName>
        <fullName evidence="1">Glycosyl transferase family 1 domain-containing protein</fullName>
    </recommendedName>
</protein>
<accession>A0A1I4VK16</accession>
<dbReference type="PANTHER" id="PTHR45947">
    <property type="entry name" value="SULFOQUINOVOSYL TRANSFERASE SQD2"/>
    <property type="match status" value="1"/>
</dbReference>
<evidence type="ECO:0000259" key="1">
    <source>
        <dbReference type="Pfam" id="PF00534"/>
    </source>
</evidence>
<gene>
    <name evidence="2" type="ORF">CXZ10_09905</name>
</gene>
<feature type="domain" description="Glycosyl transferase family 1" evidence="1">
    <location>
        <begin position="184"/>
        <end position="332"/>
    </location>
</feature>
<proteinExistence type="predicted"/>